<dbReference type="EMBL" id="VEWN01000013">
    <property type="protein sequence ID" value="KAA1053790.1"/>
    <property type="molecule type" value="Genomic_DNA"/>
</dbReference>
<sequence>MTTKPEMSGMKNETIPADIGMTTSGPLSVPMKKLADLGV</sequence>
<comment type="caution">
    <text evidence="2">The sequence shown here is derived from an EMBL/GenBank/DDBJ whole genome shotgun (WGS) entry which is preliminary data.</text>
</comment>
<dbReference type="Proteomes" id="UP000325333">
    <property type="component" value="Unassembled WGS sequence"/>
</dbReference>
<evidence type="ECO:0000313" key="3">
    <source>
        <dbReference type="Proteomes" id="UP000325333"/>
    </source>
</evidence>
<name>A0A5B0KQC4_9PROT</name>
<dbReference type="AlphaFoldDB" id="A0A5B0KQC4"/>
<feature type="region of interest" description="Disordered" evidence="1">
    <location>
        <begin position="1"/>
        <end position="27"/>
    </location>
</feature>
<evidence type="ECO:0000313" key="2">
    <source>
        <dbReference type="EMBL" id="KAA1053790.1"/>
    </source>
</evidence>
<accession>A0A5B0KQC4</accession>
<protein>
    <submittedName>
        <fullName evidence="2">Uncharacterized protein</fullName>
    </submittedName>
</protein>
<organism evidence="2 3">
    <name type="scientific">Azospirillum argentinense</name>
    <dbReference type="NCBI Taxonomy" id="2970906"/>
    <lineage>
        <taxon>Bacteria</taxon>
        <taxon>Pseudomonadati</taxon>
        <taxon>Pseudomonadota</taxon>
        <taxon>Alphaproteobacteria</taxon>
        <taxon>Rhodospirillales</taxon>
        <taxon>Azospirillaceae</taxon>
        <taxon>Azospirillum</taxon>
    </lineage>
</organism>
<gene>
    <name evidence="2" type="ORF">FH063_002372</name>
</gene>
<evidence type="ECO:0000256" key="1">
    <source>
        <dbReference type="SAM" id="MobiDB-lite"/>
    </source>
</evidence>
<proteinExistence type="predicted"/>
<reference evidence="2 3" key="1">
    <citation type="submission" date="2019-07" db="EMBL/GenBank/DDBJ databases">
        <title>Genome sequencing of the stress-tolerant strain Azospirillum brasilense Az19.</title>
        <authorList>
            <person name="Maroniche G.A."/>
            <person name="Garcia J.E."/>
            <person name="Pagnussat L."/>
            <person name="Amenta M."/>
            <person name="Creus C.M."/>
        </authorList>
    </citation>
    <scope>NUCLEOTIDE SEQUENCE [LARGE SCALE GENOMIC DNA]</scope>
    <source>
        <strain evidence="2 3">Az19</strain>
    </source>
</reference>